<feature type="compositionally biased region" description="Low complexity" evidence="1">
    <location>
        <begin position="1"/>
        <end position="14"/>
    </location>
</feature>
<feature type="domain" description="PASTA" evidence="3">
    <location>
        <begin position="100"/>
        <end position="172"/>
    </location>
</feature>
<dbReference type="RefSeq" id="WP_387895407.1">
    <property type="nucleotide sequence ID" value="NZ_JBIAPK010000003.1"/>
</dbReference>
<protein>
    <recommendedName>
        <fullName evidence="3">PASTA domain-containing protein</fullName>
    </recommendedName>
</protein>
<name>A0ABW6RD96_9ACTN</name>
<proteinExistence type="predicted"/>
<organism evidence="4 5">
    <name type="scientific">Streptomyces flavidovirens</name>
    <dbReference type="NCBI Taxonomy" id="67298"/>
    <lineage>
        <taxon>Bacteria</taxon>
        <taxon>Bacillati</taxon>
        <taxon>Actinomycetota</taxon>
        <taxon>Actinomycetes</taxon>
        <taxon>Kitasatosporales</taxon>
        <taxon>Streptomycetaceae</taxon>
        <taxon>Streptomyces</taxon>
    </lineage>
</organism>
<dbReference type="CDD" id="cd06577">
    <property type="entry name" value="PASTA_pknB"/>
    <property type="match status" value="1"/>
</dbReference>
<accession>A0ABW6RD96</accession>
<feature type="compositionally biased region" description="Basic and acidic residues" evidence="1">
    <location>
        <begin position="80"/>
        <end position="97"/>
    </location>
</feature>
<dbReference type="SMART" id="SM00740">
    <property type="entry name" value="PASTA"/>
    <property type="match status" value="2"/>
</dbReference>
<feature type="transmembrane region" description="Helical" evidence="2">
    <location>
        <begin position="33"/>
        <end position="52"/>
    </location>
</feature>
<dbReference type="Proteomes" id="UP001601976">
    <property type="component" value="Unassembled WGS sequence"/>
</dbReference>
<keyword evidence="2" id="KW-1133">Transmembrane helix</keyword>
<comment type="caution">
    <text evidence="4">The sequence shown here is derived from an EMBL/GenBank/DDBJ whole genome shotgun (WGS) entry which is preliminary data.</text>
</comment>
<gene>
    <name evidence="4" type="ORF">ACFYWW_12180</name>
</gene>
<dbReference type="EMBL" id="JBIAPK010000003">
    <property type="protein sequence ID" value="MFF3339472.1"/>
    <property type="molecule type" value="Genomic_DNA"/>
</dbReference>
<evidence type="ECO:0000313" key="4">
    <source>
        <dbReference type="EMBL" id="MFF3339472.1"/>
    </source>
</evidence>
<dbReference type="InterPro" id="IPR005543">
    <property type="entry name" value="PASTA_dom"/>
</dbReference>
<feature type="region of interest" description="Disordered" evidence="1">
    <location>
        <begin position="51"/>
        <end position="106"/>
    </location>
</feature>
<evidence type="ECO:0000259" key="3">
    <source>
        <dbReference type="SMART" id="SM00740"/>
    </source>
</evidence>
<keyword evidence="2" id="KW-0472">Membrane</keyword>
<evidence type="ECO:0000256" key="1">
    <source>
        <dbReference type="SAM" id="MobiDB-lite"/>
    </source>
</evidence>
<evidence type="ECO:0000313" key="5">
    <source>
        <dbReference type="Proteomes" id="UP001601976"/>
    </source>
</evidence>
<sequence length="260" mass="27594">MSWNTQAQPQWGQPPVQPPKPQGSRPGWAQKRVVIPSAVGLFFIGVIIGSAGSSGTETTSRAKPEPRVTVTVTAQPKQAAKPDDKPAEPKEKAKPTAEDTGEEASVPNFLGMGLQSAQDTAQAKGFYGLSSHDSLGRDRLQALDRNWKVCSQNIKAGKTVPTETKLDFGTVKLEEDCPAKDEKPLEAAGSKMPNLAGKSVKAARGSLDSGTSVTVTDAAEGRMVLMESNWKVCTQTPGPGTKLNGRPVEITAVKFEENCP</sequence>
<feature type="region of interest" description="Disordered" evidence="1">
    <location>
        <begin position="1"/>
        <end position="29"/>
    </location>
</feature>
<evidence type="ECO:0000256" key="2">
    <source>
        <dbReference type="SAM" id="Phobius"/>
    </source>
</evidence>
<feature type="domain" description="PASTA" evidence="3">
    <location>
        <begin position="186"/>
        <end position="254"/>
    </location>
</feature>
<dbReference type="Gene3D" id="3.30.10.20">
    <property type="match status" value="1"/>
</dbReference>
<reference evidence="4 5" key="1">
    <citation type="submission" date="2024-10" db="EMBL/GenBank/DDBJ databases">
        <title>The Natural Products Discovery Center: Release of the First 8490 Sequenced Strains for Exploring Actinobacteria Biosynthetic Diversity.</title>
        <authorList>
            <person name="Kalkreuter E."/>
            <person name="Kautsar S.A."/>
            <person name="Yang D."/>
            <person name="Bader C.D."/>
            <person name="Teijaro C.N."/>
            <person name="Fluegel L."/>
            <person name="Davis C.M."/>
            <person name="Simpson J.R."/>
            <person name="Lauterbach L."/>
            <person name="Steele A.D."/>
            <person name="Gui C."/>
            <person name="Meng S."/>
            <person name="Li G."/>
            <person name="Viehrig K."/>
            <person name="Ye F."/>
            <person name="Su P."/>
            <person name="Kiefer A.F."/>
            <person name="Nichols A."/>
            <person name="Cepeda A.J."/>
            <person name="Yan W."/>
            <person name="Fan B."/>
            <person name="Jiang Y."/>
            <person name="Adhikari A."/>
            <person name="Zheng C.-J."/>
            <person name="Schuster L."/>
            <person name="Cowan T.M."/>
            <person name="Smanski M.J."/>
            <person name="Chevrette M.G."/>
            <person name="De Carvalho L.P.S."/>
            <person name="Shen B."/>
        </authorList>
    </citation>
    <scope>NUCLEOTIDE SEQUENCE [LARGE SCALE GENOMIC DNA]</scope>
    <source>
        <strain evidence="4 5">NPDC003029</strain>
    </source>
</reference>
<keyword evidence="2" id="KW-0812">Transmembrane</keyword>
<keyword evidence="5" id="KW-1185">Reference proteome</keyword>